<dbReference type="Proteomes" id="UP000722459">
    <property type="component" value="Unassembled WGS sequence"/>
</dbReference>
<evidence type="ECO:0000256" key="6">
    <source>
        <dbReference type="HAMAP-Rule" id="MF_00222"/>
    </source>
</evidence>
<feature type="binding site" evidence="6">
    <location>
        <position position="79"/>
    </location>
    <ligand>
        <name>NADP(+)</name>
        <dbReference type="ChEBI" id="CHEBI:58349"/>
    </ligand>
</feature>
<sequence>MKKITVIGYPIGHSLSPVMHNAALVEVGLDKEFIYEKLEVLPEDVPSFIEKIRNREIYGSNVTIPHKKAVHDNVDELSEEAKLVGVANTIYFENKKVCATSTDGIGCLKALQEKGINVNGKKVLILGAGGAARAITFALAQNSAHTIVLNRTIENAKELVMEVNEKVNVNFEFGSIMEIENHLNEVDLCINCTPVGMSGKSEGETLITTKQFVNAKKDLVVMDLVYNPLRTKFLENAKSANLKTVDGLGMLVHQGAVGFKLWTGKDAPIEVMRSALKEHLGL</sequence>
<reference evidence="10" key="1">
    <citation type="journal article" date="2021" name="ISME J.">
        <title>Mercury methylation by metabolically versatile and cosmopolitan marine bacteria.</title>
        <authorList>
            <person name="Lin H."/>
            <person name="Ascher D.B."/>
            <person name="Myung Y."/>
            <person name="Lamborg C.H."/>
            <person name="Hallam S.J."/>
            <person name="Gionfriddo C.M."/>
            <person name="Holt K.E."/>
            <person name="Moreau J.W."/>
        </authorList>
    </citation>
    <scope>NUCLEOTIDE SEQUENCE</scope>
    <source>
        <strain evidence="10">SI075_bin30</strain>
    </source>
</reference>
<dbReference type="CDD" id="cd01065">
    <property type="entry name" value="NAD_bind_Shikimate_DH"/>
    <property type="match status" value="1"/>
</dbReference>
<keyword evidence="4 6" id="KW-0560">Oxidoreductase</keyword>
<dbReference type="InterPro" id="IPR013708">
    <property type="entry name" value="Shikimate_DH-bd_N"/>
</dbReference>
<name>A0A8T5GEU6_9ARCH</name>
<dbReference type="SUPFAM" id="SSF53223">
    <property type="entry name" value="Aminoacid dehydrogenase-like, N-terminal domain"/>
    <property type="match status" value="1"/>
</dbReference>
<comment type="caution">
    <text evidence="10">The sequence shown here is derived from an EMBL/GenBank/DDBJ whole genome shotgun (WGS) entry which is preliminary data.</text>
</comment>
<feature type="binding site" evidence="6">
    <location>
        <position position="254"/>
    </location>
    <ligand>
        <name>shikimate</name>
        <dbReference type="ChEBI" id="CHEBI:36208"/>
    </ligand>
</feature>
<feature type="binding site" evidence="6">
    <location>
        <position position="63"/>
    </location>
    <ligand>
        <name>shikimate</name>
        <dbReference type="ChEBI" id="CHEBI:36208"/>
    </ligand>
</feature>
<gene>
    <name evidence="6 10" type="primary">aroE</name>
    <name evidence="10" type="ORF">HON47_01450</name>
</gene>
<feature type="binding site" evidence="6">
    <location>
        <position position="103"/>
    </location>
    <ligand>
        <name>shikimate</name>
        <dbReference type="ChEBI" id="CHEBI:36208"/>
    </ligand>
</feature>
<dbReference type="EC" id="1.1.1.25" evidence="1 6"/>
<dbReference type="SUPFAM" id="SSF51735">
    <property type="entry name" value="NAD(P)-binding Rossmann-fold domains"/>
    <property type="match status" value="1"/>
</dbReference>
<comment type="catalytic activity">
    <reaction evidence="6">
        <text>shikimate + NADP(+) = 3-dehydroshikimate + NADPH + H(+)</text>
        <dbReference type="Rhea" id="RHEA:17737"/>
        <dbReference type="ChEBI" id="CHEBI:15378"/>
        <dbReference type="ChEBI" id="CHEBI:16630"/>
        <dbReference type="ChEBI" id="CHEBI:36208"/>
        <dbReference type="ChEBI" id="CHEBI:57783"/>
        <dbReference type="ChEBI" id="CHEBI:58349"/>
        <dbReference type="EC" id="1.1.1.25"/>
    </reaction>
</comment>
<comment type="caution">
    <text evidence="6">Lacks conserved residue(s) required for the propagation of feature annotation.</text>
</comment>
<comment type="subunit">
    <text evidence="6">Homodimer.</text>
</comment>
<comment type="similarity">
    <text evidence="6">Belongs to the shikimate dehydrogenase family.</text>
</comment>
<dbReference type="AlphaFoldDB" id="A0A8T5GEU6"/>
<dbReference type="InterPro" id="IPR011342">
    <property type="entry name" value="Shikimate_DH"/>
</dbReference>
<evidence type="ECO:0000256" key="3">
    <source>
        <dbReference type="ARBA" id="ARBA00022857"/>
    </source>
</evidence>
<dbReference type="InterPro" id="IPR006151">
    <property type="entry name" value="Shikm_DH/Glu-tRNA_Rdtase"/>
</dbReference>
<dbReference type="InterPro" id="IPR041121">
    <property type="entry name" value="SDH_C"/>
</dbReference>
<evidence type="ECO:0000259" key="8">
    <source>
        <dbReference type="Pfam" id="PF08501"/>
    </source>
</evidence>
<dbReference type="InterPro" id="IPR036291">
    <property type="entry name" value="NAD(P)-bd_dom_sf"/>
</dbReference>
<proteinExistence type="inferred from homology"/>
<dbReference type="GO" id="GO:0050661">
    <property type="term" value="F:NADP binding"/>
    <property type="evidence" value="ECO:0007669"/>
    <property type="project" value="InterPro"/>
</dbReference>
<organism evidence="10 11">
    <name type="scientific">Candidatus Iainarchaeum sp</name>
    <dbReference type="NCBI Taxonomy" id="3101447"/>
    <lineage>
        <taxon>Archaea</taxon>
        <taxon>Candidatus Iainarchaeota</taxon>
        <taxon>Candidatus Iainarchaeia</taxon>
        <taxon>Candidatus Iainarchaeales</taxon>
        <taxon>Candidatus Iainarchaeaceae</taxon>
        <taxon>Candidatus Iainarchaeum</taxon>
    </lineage>
</organism>
<feature type="binding site" evidence="6">
    <location>
        <position position="226"/>
    </location>
    <ligand>
        <name>shikimate</name>
        <dbReference type="ChEBI" id="CHEBI:36208"/>
    </ligand>
</feature>
<dbReference type="GO" id="GO:0008652">
    <property type="term" value="P:amino acid biosynthetic process"/>
    <property type="evidence" value="ECO:0007669"/>
    <property type="project" value="UniProtKB-KW"/>
</dbReference>
<keyword evidence="3 6" id="KW-0521">NADP</keyword>
<evidence type="ECO:0000259" key="9">
    <source>
        <dbReference type="Pfam" id="PF18317"/>
    </source>
</evidence>
<evidence type="ECO:0000256" key="2">
    <source>
        <dbReference type="ARBA" id="ARBA00022605"/>
    </source>
</evidence>
<accession>A0A8T5GEU6</accession>
<evidence type="ECO:0000256" key="4">
    <source>
        <dbReference type="ARBA" id="ARBA00023002"/>
    </source>
</evidence>
<keyword evidence="2 6" id="KW-0028">Amino-acid biosynthesis</keyword>
<dbReference type="InterPro" id="IPR022893">
    <property type="entry name" value="Shikimate_DH_fam"/>
</dbReference>
<dbReference type="Pfam" id="PF01488">
    <property type="entry name" value="Shikimate_DH"/>
    <property type="match status" value="1"/>
</dbReference>
<feature type="active site" description="Proton acceptor" evidence="6">
    <location>
        <position position="67"/>
    </location>
</feature>
<feature type="binding site" evidence="6">
    <location>
        <position position="88"/>
    </location>
    <ligand>
        <name>shikimate</name>
        <dbReference type="ChEBI" id="CHEBI:36208"/>
    </ligand>
</feature>
<dbReference type="PANTHER" id="PTHR21089:SF1">
    <property type="entry name" value="BIFUNCTIONAL 3-DEHYDROQUINATE DEHYDRATASE_SHIKIMATE DEHYDROGENASE, CHLOROPLASTIC"/>
    <property type="match status" value="1"/>
</dbReference>
<keyword evidence="5 6" id="KW-0057">Aromatic amino acid biosynthesis</keyword>
<feature type="domain" description="Quinate/shikimate 5-dehydrogenase/glutamyl-tRNA reductase" evidence="7">
    <location>
        <begin position="116"/>
        <end position="224"/>
    </location>
</feature>
<protein>
    <recommendedName>
        <fullName evidence="1 6">Shikimate dehydrogenase (NADP(+))</fullName>
        <shortName evidence="6">SDH</shortName>
        <ecNumber evidence="1 6">1.1.1.25</ecNumber>
    </recommendedName>
</protein>
<feature type="binding site" evidence="6">
    <location>
        <position position="224"/>
    </location>
    <ligand>
        <name>NADP(+)</name>
        <dbReference type="ChEBI" id="CHEBI:58349"/>
    </ligand>
</feature>
<dbReference type="Pfam" id="PF18317">
    <property type="entry name" value="SDH_C"/>
    <property type="match status" value="1"/>
</dbReference>
<feature type="domain" description="Shikimate dehydrogenase substrate binding N-terminal" evidence="8">
    <location>
        <begin position="6"/>
        <end position="90"/>
    </location>
</feature>
<dbReference type="EMBL" id="JABJNZ010000021">
    <property type="protein sequence ID" value="MBT4870217.1"/>
    <property type="molecule type" value="Genomic_DNA"/>
</dbReference>
<dbReference type="Pfam" id="PF08501">
    <property type="entry name" value="Shikimate_dh_N"/>
    <property type="match status" value="1"/>
</dbReference>
<dbReference type="GO" id="GO:0009423">
    <property type="term" value="P:chorismate biosynthetic process"/>
    <property type="evidence" value="ECO:0007669"/>
    <property type="project" value="UniProtKB-UniRule"/>
</dbReference>
<dbReference type="FunFam" id="3.40.50.720:FF:000086">
    <property type="entry name" value="Quinate/shikimate dehydrogenase"/>
    <property type="match status" value="1"/>
</dbReference>
<evidence type="ECO:0000256" key="5">
    <source>
        <dbReference type="ARBA" id="ARBA00023141"/>
    </source>
</evidence>
<feature type="binding site" evidence="6">
    <location>
        <begin position="14"/>
        <end position="16"/>
    </location>
    <ligand>
        <name>shikimate</name>
        <dbReference type="ChEBI" id="CHEBI:36208"/>
    </ligand>
</feature>
<dbReference type="Gene3D" id="3.40.50.10860">
    <property type="entry name" value="Leucine Dehydrogenase, chain A, domain 1"/>
    <property type="match status" value="1"/>
</dbReference>
<dbReference type="PANTHER" id="PTHR21089">
    <property type="entry name" value="SHIKIMATE DEHYDROGENASE"/>
    <property type="match status" value="1"/>
</dbReference>
<evidence type="ECO:0000259" key="7">
    <source>
        <dbReference type="Pfam" id="PF01488"/>
    </source>
</evidence>
<evidence type="ECO:0000256" key="1">
    <source>
        <dbReference type="ARBA" id="ARBA00012962"/>
    </source>
</evidence>
<dbReference type="GO" id="GO:0004764">
    <property type="term" value="F:shikimate 3-dehydrogenase (NADP+) activity"/>
    <property type="evidence" value="ECO:0007669"/>
    <property type="project" value="UniProtKB-UniRule"/>
</dbReference>
<dbReference type="HAMAP" id="MF_00222">
    <property type="entry name" value="Shikimate_DH_AroE"/>
    <property type="match status" value="1"/>
</dbReference>
<dbReference type="GO" id="GO:0009073">
    <property type="term" value="P:aromatic amino acid family biosynthetic process"/>
    <property type="evidence" value="ECO:0007669"/>
    <property type="project" value="UniProtKB-KW"/>
</dbReference>
<evidence type="ECO:0000313" key="10">
    <source>
        <dbReference type="EMBL" id="MBT4870217.1"/>
    </source>
</evidence>
<feature type="domain" description="SDH C-terminal" evidence="9">
    <location>
        <begin position="247"/>
        <end position="277"/>
    </location>
</feature>
<dbReference type="Gene3D" id="3.40.50.720">
    <property type="entry name" value="NAD(P)-binding Rossmann-like Domain"/>
    <property type="match status" value="1"/>
</dbReference>
<dbReference type="InterPro" id="IPR046346">
    <property type="entry name" value="Aminoacid_DH-like_N_sf"/>
</dbReference>
<dbReference type="NCBIfam" id="TIGR00507">
    <property type="entry name" value="aroE"/>
    <property type="match status" value="1"/>
</dbReference>
<comment type="pathway">
    <text evidence="6">Metabolic intermediate biosynthesis; chorismate biosynthesis; chorismate from D-erythrose 4-phosphate and phosphoenolpyruvate: step 4/7.</text>
</comment>
<feature type="binding site" evidence="6">
    <location>
        <position position="247"/>
    </location>
    <ligand>
        <name>NADP(+)</name>
        <dbReference type="ChEBI" id="CHEBI:58349"/>
    </ligand>
</feature>
<feature type="binding site" evidence="6">
    <location>
        <begin position="127"/>
        <end position="131"/>
    </location>
    <ligand>
        <name>NADP(+)</name>
        <dbReference type="ChEBI" id="CHEBI:58349"/>
    </ligand>
</feature>
<evidence type="ECO:0000313" key="11">
    <source>
        <dbReference type="Proteomes" id="UP000722459"/>
    </source>
</evidence>
<comment type="function">
    <text evidence="6">Involved in the biosynthesis of the chorismate, which leads to the biosynthesis of aromatic amino acids. Catalyzes the reversible NADPH linked reduction of 3-dehydroshikimate (DHSA) to yield shikimate (SA).</text>
</comment>
<dbReference type="GO" id="GO:0019632">
    <property type="term" value="P:shikimate metabolic process"/>
    <property type="evidence" value="ECO:0007669"/>
    <property type="project" value="InterPro"/>
</dbReference>